<accession>A0A0A9AZL7</accession>
<sequence length="92" mass="11001">MISFYCSLHEATDGKQTKLCCSSSTRVMLSSKGPYYIPVSDEEEHVFSIWFWKLIYICLVRSNYYRKHPLHTLIDYLVLFWDNKRRSNEPIT</sequence>
<organism evidence="1">
    <name type="scientific">Arundo donax</name>
    <name type="common">Giant reed</name>
    <name type="synonym">Donax arundinaceus</name>
    <dbReference type="NCBI Taxonomy" id="35708"/>
    <lineage>
        <taxon>Eukaryota</taxon>
        <taxon>Viridiplantae</taxon>
        <taxon>Streptophyta</taxon>
        <taxon>Embryophyta</taxon>
        <taxon>Tracheophyta</taxon>
        <taxon>Spermatophyta</taxon>
        <taxon>Magnoliopsida</taxon>
        <taxon>Liliopsida</taxon>
        <taxon>Poales</taxon>
        <taxon>Poaceae</taxon>
        <taxon>PACMAD clade</taxon>
        <taxon>Arundinoideae</taxon>
        <taxon>Arundineae</taxon>
        <taxon>Arundo</taxon>
    </lineage>
</organism>
<proteinExistence type="predicted"/>
<name>A0A0A9AZL7_ARUDO</name>
<protein>
    <submittedName>
        <fullName evidence="1">Uncharacterized protein</fullName>
    </submittedName>
</protein>
<dbReference type="AlphaFoldDB" id="A0A0A9AZL7"/>
<reference evidence="1" key="1">
    <citation type="submission" date="2014-09" db="EMBL/GenBank/DDBJ databases">
        <authorList>
            <person name="Magalhaes I.L.F."/>
            <person name="Oliveira U."/>
            <person name="Santos F.R."/>
            <person name="Vidigal T.H.D.A."/>
            <person name="Brescovit A.D."/>
            <person name="Santos A.J."/>
        </authorList>
    </citation>
    <scope>NUCLEOTIDE SEQUENCE</scope>
    <source>
        <tissue evidence="1">Shoot tissue taken approximately 20 cm above the soil surface</tissue>
    </source>
</reference>
<reference evidence="1" key="2">
    <citation type="journal article" date="2015" name="Data Brief">
        <title>Shoot transcriptome of the giant reed, Arundo donax.</title>
        <authorList>
            <person name="Barrero R.A."/>
            <person name="Guerrero F.D."/>
            <person name="Moolhuijzen P."/>
            <person name="Goolsby J.A."/>
            <person name="Tidwell J."/>
            <person name="Bellgard S.E."/>
            <person name="Bellgard M.I."/>
        </authorList>
    </citation>
    <scope>NUCLEOTIDE SEQUENCE</scope>
    <source>
        <tissue evidence="1">Shoot tissue taken approximately 20 cm above the soil surface</tissue>
    </source>
</reference>
<evidence type="ECO:0000313" key="1">
    <source>
        <dbReference type="EMBL" id="JAD57154.1"/>
    </source>
</evidence>
<dbReference type="EMBL" id="GBRH01240741">
    <property type="protein sequence ID" value="JAD57154.1"/>
    <property type="molecule type" value="Transcribed_RNA"/>
</dbReference>